<dbReference type="PRINTS" id="PR00039">
    <property type="entry name" value="HTHLYSR"/>
</dbReference>
<gene>
    <name evidence="6" type="ORF">CT690_21235</name>
</gene>
<dbReference type="Proteomes" id="UP000248196">
    <property type="component" value="Unassembled WGS sequence"/>
</dbReference>
<reference evidence="6 7" key="1">
    <citation type="submission" date="2017-11" db="EMBL/GenBank/DDBJ databases">
        <title>Genome sequence of the oocydin A producing rhizobacterium Serratia plymuthica 4Rx5.</title>
        <authorList>
            <person name="Matilla M.A."/>
            <person name="Udaondo Z."/>
            <person name="Salmond G.P.C."/>
        </authorList>
    </citation>
    <scope>NUCLEOTIDE SEQUENCE [LARGE SCALE GENOMIC DNA]</scope>
    <source>
        <strain evidence="6 7">4Rx5</strain>
    </source>
</reference>
<dbReference type="Gene3D" id="3.40.190.290">
    <property type="match status" value="1"/>
</dbReference>
<sequence>MRCSHEAFQAFVEAVTHGSFSSAARKLRKSQSAISMAIANLEEDFGVLLFDRTSRYPALTPAGHKVLGYVKDVLAAADRLEELTLRLAAEKVTEDKLTIVISDVYQLNPNHKLMHRFEKCYPLIELECLDAEGDDVLGLLQNGRAHLGLLTTQMNYPQDIIVERLPVRVDMALYVGHKHPLTLLENVEEAHLARYRNLYLNTHVGSENKPHGNVWSASDYFMILEMAEEGFGWAELPRSLVKQYGRGRLVELKMKTWPRHISSDAVWSKLHPPGPAGFWLLDELLKTGSL</sequence>
<evidence type="ECO:0000256" key="4">
    <source>
        <dbReference type="ARBA" id="ARBA00023125"/>
    </source>
</evidence>
<dbReference type="RefSeq" id="WP_020457650.1">
    <property type="nucleotide sequence ID" value="NZ_JBJVNY010000008.1"/>
</dbReference>
<dbReference type="PANTHER" id="PTHR30126">
    <property type="entry name" value="HTH-TYPE TRANSCRIPTIONAL REGULATOR"/>
    <property type="match status" value="1"/>
</dbReference>
<dbReference type="OrthoDB" id="196624at2"/>
<comment type="caution">
    <text evidence="6">The sequence shown here is derived from an EMBL/GenBank/DDBJ whole genome shotgun (WGS) entry which is preliminary data.</text>
</comment>
<dbReference type="InterPro" id="IPR036388">
    <property type="entry name" value="WH-like_DNA-bd_sf"/>
</dbReference>
<comment type="similarity">
    <text evidence="1">Belongs to the LysR transcriptional regulatory family.</text>
</comment>
<dbReference type="PROSITE" id="PS50931">
    <property type="entry name" value="HTH_LYSR"/>
    <property type="match status" value="1"/>
</dbReference>
<evidence type="ECO:0000256" key="1">
    <source>
        <dbReference type="ARBA" id="ARBA00009437"/>
    </source>
</evidence>
<evidence type="ECO:0000313" key="6">
    <source>
        <dbReference type="EMBL" id="PYD36988.1"/>
    </source>
</evidence>
<dbReference type="GO" id="GO:0000976">
    <property type="term" value="F:transcription cis-regulatory region binding"/>
    <property type="evidence" value="ECO:0007669"/>
    <property type="project" value="TreeGrafter"/>
</dbReference>
<dbReference type="SUPFAM" id="SSF53850">
    <property type="entry name" value="Periplasmic binding protein-like II"/>
    <property type="match status" value="1"/>
</dbReference>
<protein>
    <submittedName>
        <fullName evidence="6">LysR family transcriptional regulator</fullName>
    </submittedName>
</protein>
<keyword evidence="4" id="KW-0238">DNA-binding</keyword>
<dbReference type="InterPro" id="IPR000847">
    <property type="entry name" value="LysR_HTH_N"/>
</dbReference>
<keyword evidence="2" id="KW-0678">Repressor</keyword>
<dbReference type="Pfam" id="PF00126">
    <property type="entry name" value="HTH_1"/>
    <property type="match status" value="1"/>
</dbReference>
<dbReference type="CDD" id="cd05466">
    <property type="entry name" value="PBP2_LTTR_substrate"/>
    <property type="match status" value="1"/>
</dbReference>
<dbReference type="Pfam" id="PF03466">
    <property type="entry name" value="LysR_substrate"/>
    <property type="match status" value="1"/>
</dbReference>
<organism evidence="6 7">
    <name type="scientific">Serratia plymuthica</name>
    <dbReference type="NCBI Taxonomy" id="82996"/>
    <lineage>
        <taxon>Bacteria</taxon>
        <taxon>Pseudomonadati</taxon>
        <taxon>Pseudomonadota</taxon>
        <taxon>Gammaproteobacteria</taxon>
        <taxon>Enterobacterales</taxon>
        <taxon>Yersiniaceae</taxon>
        <taxon>Serratia</taxon>
    </lineage>
</organism>
<evidence type="ECO:0000256" key="3">
    <source>
        <dbReference type="ARBA" id="ARBA00023015"/>
    </source>
</evidence>
<evidence type="ECO:0000256" key="2">
    <source>
        <dbReference type="ARBA" id="ARBA00022491"/>
    </source>
</evidence>
<proteinExistence type="inferred from homology"/>
<name>A0A318NVH2_SERPL</name>
<keyword evidence="3" id="KW-0805">Transcription regulation</keyword>
<dbReference type="GO" id="GO:0003700">
    <property type="term" value="F:DNA-binding transcription factor activity"/>
    <property type="evidence" value="ECO:0007669"/>
    <property type="project" value="InterPro"/>
</dbReference>
<dbReference type="AlphaFoldDB" id="A0A318NVH2"/>
<keyword evidence="5" id="KW-0804">Transcription</keyword>
<dbReference type="InterPro" id="IPR005119">
    <property type="entry name" value="LysR_subst-bd"/>
</dbReference>
<dbReference type="SUPFAM" id="SSF46785">
    <property type="entry name" value="Winged helix' DNA-binding domain"/>
    <property type="match status" value="1"/>
</dbReference>
<dbReference type="Gene3D" id="1.10.10.10">
    <property type="entry name" value="Winged helix-like DNA-binding domain superfamily/Winged helix DNA-binding domain"/>
    <property type="match status" value="1"/>
</dbReference>
<dbReference type="FunFam" id="1.10.10.10:FF:000001">
    <property type="entry name" value="LysR family transcriptional regulator"/>
    <property type="match status" value="1"/>
</dbReference>
<evidence type="ECO:0000313" key="7">
    <source>
        <dbReference type="Proteomes" id="UP000248196"/>
    </source>
</evidence>
<dbReference type="InterPro" id="IPR036390">
    <property type="entry name" value="WH_DNA-bd_sf"/>
</dbReference>
<accession>A0A318NVH2</accession>
<dbReference type="PANTHER" id="PTHR30126:SF91">
    <property type="entry name" value="LYSR FAMILY TRANSCRIPTIONAL REGULATOR"/>
    <property type="match status" value="1"/>
</dbReference>
<evidence type="ECO:0000256" key="5">
    <source>
        <dbReference type="ARBA" id="ARBA00023163"/>
    </source>
</evidence>
<dbReference type="EMBL" id="PESE01000008">
    <property type="protein sequence ID" value="PYD36988.1"/>
    <property type="molecule type" value="Genomic_DNA"/>
</dbReference>